<comment type="caution">
    <text evidence="1">The sequence shown here is derived from an EMBL/GenBank/DDBJ whole genome shotgun (WGS) entry which is preliminary data.</text>
</comment>
<gene>
    <name evidence="1" type="ORF">ONZ51_g28</name>
</gene>
<sequence>MVNCRVSRDLKERAVAPSAIGYDAPTAADILGDPGGSVKGWILRTRIIEEIHGLLHSSPALYPDEIASWIAISYGQPVSISTLQHSLKTLGYCVKKLRKAAAQHDELTREQQKAEILSHFTADQLVFADESSKVDRTSERRYGRAVAAKDAVKLGTLLQDALALNILNA</sequence>
<accession>A0AAD7U408</accession>
<name>A0AAD7U408_9APHY</name>
<evidence type="ECO:0000313" key="2">
    <source>
        <dbReference type="Proteomes" id="UP001215151"/>
    </source>
</evidence>
<dbReference type="EMBL" id="JAPEVG010000001">
    <property type="protein sequence ID" value="KAJ8502203.1"/>
    <property type="molecule type" value="Genomic_DNA"/>
</dbReference>
<evidence type="ECO:0000313" key="1">
    <source>
        <dbReference type="EMBL" id="KAJ8502203.1"/>
    </source>
</evidence>
<organism evidence="1 2">
    <name type="scientific">Trametes cubensis</name>
    <dbReference type="NCBI Taxonomy" id="1111947"/>
    <lineage>
        <taxon>Eukaryota</taxon>
        <taxon>Fungi</taxon>
        <taxon>Dikarya</taxon>
        <taxon>Basidiomycota</taxon>
        <taxon>Agaricomycotina</taxon>
        <taxon>Agaricomycetes</taxon>
        <taxon>Polyporales</taxon>
        <taxon>Polyporaceae</taxon>
        <taxon>Trametes</taxon>
    </lineage>
</organism>
<reference evidence="1" key="1">
    <citation type="submission" date="2022-11" db="EMBL/GenBank/DDBJ databases">
        <title>Genome Sequence of Cubamyces cubensis.</title>
        <authorList>
            <person name="Buettner E."/>
        </authorList>
    </citation>
    <scope>NUCLEOTIDE SEQUENCE</scope>
    <source>
        <strain evidence="1">MPL-01</strain>
    </source>
</reference>
<proteinExistence type="predicted"/>
<evidence type="ECO:0008006" key="3">
    <source>
        <dbReference type="Google" id="ProtNLM"/>
    </source>
</evidence>
<keyword evidence="2" id="KW-1185">Reference proteome</keyword>
<dbReference type="Proteomes" id="UP001215151">
    <property type="component" value="Unassembled WGS sequence"/>
</dbReference>
<protein>
    <recommendedName>
        <fullName evidence="3">Winged helix-turn helix domain-containing protein</fullName>
    </recommendedName>
</protein>
<dbReference type="AlphaFoldDB" id="A0AAD7U408"/>